<comment type="caution">
    <text evidence="2">The sequence shown here is derived from an EMBL/GenBank/DDBJ whole genome shotgun (WGS) entry which is preliminary data.</text>
</comment>
<feature type="non-terminal residue" evidence="2">
    <location>
        <position position="84"/>
    </location>
</feature>
<sequence length="84" mass="9702">METYTRYTNGCATLADRKWNGSDLDLARLNRKWSRHLEFSPVNSVDSEDSPESESPGESIPRVFEQRLGNEEEPETRKRSGTWP</sequence>
<evidence type="ECO:0000256" key="1">
    <source>
        <dbReference type="SAM" id="MobiDB-lite"/>
    </source>
</evidence>
<accession>A0AAD7ZS91</accession>
<evidence type="ECO:0000313" key="2">
    <source>
        <dbReference type="EMBL" id="KAJ9584903.1"/>
    </source>
</evidence>
<reference evidence="2" key="2">
    <citation type="submission" date="2023-05" db="EMBL/GenBank/DDBJ databases">
        <authorList>
            <person name="Fouks B."/>
        </authorList>
    </citation>
    <scope>NUCLEOTIDE SEQUENCE</scope>
    <source>
        <strain evidence="2">Stay&amp;Tobe</strain>
        <tissue evidence="2">Testes</tissue>
    </source>
</reference>
<proteinExistence type="predicted"/>
<dbReference type="Proteomes" id="UP001233999">
    <property type="component" value="Unassembled WGS sequence"/>
</dbReference>
<gene>
    <name evidence="2" type="ORF">L9F63_020758</name>
</gene>
<protein>
    <submittedName>
        <fullName evidence="2">Uncharacterized protein</fullName>
    </submittedName>
</protein>
<name>A0AAD7ZS91_DIPPU</name>
<evidence type="ECO:0000313" key="3">
    <source>
        <dbReference type="Proteomes" id="UP001233999"/>
    </source>
</evidence>
<feature type="region of interest" description="Disordered" evidence="1">
    <location>
        <begin position="40"/>
        <end position="84"/>
    </location>
</feature>
<dbReference type="AlphaFoldDB" id="A0AAD7ZS91"/>
<keyword evidence="3" id="KW-1185">Reference proteome</keyword>
<reference evidence="2" key="1">
    <citation type="journal article" date="2023" name="IScience">
        <title>Live-bearing cockroach genome reveals convergent evolutionary mechanisms linked to viviparity in insects and beyond.</title>
        <authorList>
            <person name="Fouks B."/>
            <person name="Harrison M.C."/>
            <person name="Mikhailova A.A."/>
            <person name="Marchal E."/>
            <person name="English S."/>
            <person name="Carruthers M."/>
            <person name="Jennings E.C."/>
            <person name="Chiamaka E.L."/>
            <person name="Frigard R.A."/>
            <person name="Pippel M."/>
            <person name="Attardo G.M."/>
            <person name="Benoit J.B."/>
            <person name="Bornberg-Bauer E."/>
            <person name="Tobe S.S."/>
        </authorList>
    </citation>
    <scope>NUCLEOTIDE SEQUENCE</scope>
    <source>
        <strain evidence="2">Stay&amp;Tobe</strain>
    </source>
</reference>
<organism evidence="2 3">
    <name type="scientific">Diploptera punctata</name>
    <name type="common">Pacific beetle cockroach</name>
    <dbReference type="NCBI Taxonomy" id="6984"/>
    <lineage>
        <taxon>Eukaryota</taxon>
        <taxon>Metazoa</taxon>
        <taxon>Ecdysozoa</taxon>
        <taxon>Arthropoda</taxon>
        <taxon>Hexapoda</taxon>
        <taxon>Insecta</taxon>
        <taxon>Pterygota</taxon>
        <taxon>Neoptera</taxon>
        <taxon>Polyneoptera</taxon>
        <taxon>Dictyoptera</taxon>
        <taxon>Blattodea</taxon>
        <taxon>Blaberoidea</taxon>
        <taxon>Blaberidae</taxon>
        <taxon>Diplopterinae</taxon>
        <taxon>Diploptera</taxon>
    </lineage>
</organism>
<feature type="compositionally biased region" description="Basic and acidic residues" evidence="1">
    <location>
        <begin position="64"/>
        <end position="78"/>
    </location>
</feature>
<dbReference type="EMBL" id="JASPKZ010007340">
    <property type="protein sequence ID" value="KAJ9584903.1"/>
    <property type="molecule type" value="Genomic_DNA"/>
</dbReference>